<evidence type="ECO:0000256" key="3">
    <source>
        <dbReference type="ARBA" id="ARBA00022898"/>
    </source>
</evidence>
<dbReference type="GO" id="GO:0005829">
    <property type="term" value="C:cytosol"/>
    <property type="evidence" value="ECO:0007669"/>
    <property type="project" value="TreeGrafter"/>
</dbReference>
<gene>
    <name evidence="9" type="primary">alr</name>
    <name evidence="9" type="ORF">ENJ96_08855</name>
</gene>
<reference evidence="9" key="1">
    <citation type="journal article" date="2020" name="mSystems">
        <title>Genome- and Community-Level Interaction Insights into Carbon Utilization and Element Cycling Functions of Hydrothermarchaeota in Hydrothermal Sediment.</title>
        <authorList>
            <person name="Zhou Z."/>
            <person name="Liu Y."/>
            <person name="Xu W."/>
            <person name="Pan J."/>
            <person name="Luo Z.H."/>
            <person name="Li M."/>
        </authorList>
    </citation>
    <scope>NUCLEOTIDE SEQUENCE [LARGE SCALE GENOMIC DNA]</scope>
    <source>
        <strain evidence="9">HyVt-533</strain>
    </source>
</reference>
<dbReference type="FunFam" id="3.20.20.10:FF:000002">
    <property type="entry name" value="Alanine racemase"/>
    <property type="match status" value="1"/>
</dbReference>
<evidence type="ECO:0000256" key="1">
    <source>
        <dbReference type="ARBA" id="ARBA00000316"/>
    </source>
</evidence>
<dbReference type="InterPro" id="IPR001608">
    <property type="entry name" value="Ala_racemase_N"/>
</dbReference>
<dbReference type="Gene3D" id="3.20.20.10">
    <property type="entry name" value="Alanine racemase"/>
    <property type="match status" value="1"/>
</dbReference>
<dbReference type="PROSITE" id="PS00395">
    <property type="entry name" value="ALANINE_RACEMASE"/>
    <property type="match status" value="1"/>
</dbReference>
<dbReference type="InterPro" id="IPR009006">
    <property type="entry name" value="Ala_racemase/Decarboxylase_C"/>
</dbReference>
<comment type="similarity">
    <text evidence="5">Belongs to the alanine racemase family.</text>
</comment>
<comment type="pathway">
    <text evidence="5">Amino-acid biosynthesis; D-alanine biosynthesis; D-alanine from L-alanine: step 1/1.</text>
</comment>
<evidence type="ECO:0000256" key="6">
    <source>
        <dbReference type="PIRSR" id="PIRSR600821-50"/>
    </source>
</evidence>
<evidence type="ECO:0000256" key="4">
    <source>
        <dbReference type="ARBA" id="ARBA00023235"/>
    </source>
</evidence>
<comment type="cofactor">
    <cofactor evidence="2 5 6">
        <name>pyridoxal 5'-phosphate</name>
        <dbReference type="ChEBI" id="CHEBI:597326"/>
    </cofactor>
</comment>
<comment type="catalytic activity">
    <reaction evidence="1 5">
        <text>L-alanine = D-alanine</text>
        <dbReference type="Rhea" id="RHEA:20249"/>
        <dbReference type="ChEBI" id="CHEBI:57416"/>
        <dbReference type="ChEBI" id="CHEBI:57972"/>
        <dbReference type="EC" id="5.1.1.1"/>
    </reaction>
</comment>
<dbReference type="InterPro" id="IPR029066">
    <property type="entry name" value="PLP-binding_barrel"/>
</dbReference>
<feature type="modified residue" description="N6-(pyridoxal phosphate)lysine" evidence="5 6">
    <location>
        <position position="36"/>
    </location>
</feature>
<comment type="caution">
    <text evidence="9">The sequence shown here is derived from an EMBL/GenBank/DDBJ whole genome shotgun (WGS) entry which is preliminary data.</text>
</comment>
<accession>A0A7V5P1L5</accession>
<dbReference type="NCBIfam" id="TIGR00492">
    <property type="entry name" value="alr"/>
    <property type="match status" value="1"/>
</dbReference>
<dbReference type="PANTHER" id="PTHR30511:SF0">
    <property type="entry name" value="ALANINE RACEMASE, CATABOLIC-RELATED"/>
    <property type="match status" value="1"/>
</dbReference>
<evidence type="ECO:0000256" key="7">
    <source>
        <dbReference type="PIRSR" id="PIRSR600821-52"/>
    </source>
</evidence>
<dbReference type="Proteomes" id="UP000886101">
    <property type="component" value="Unassembled WGS sequence"/>
</dbReference>
<keyword evidence="4 5" id="KW-0413">Isomerase</keyword>
<proteinExistence type="inferred from homology"/>
<evidence type="ECO:0000256" key="5">
    <source>
        <dbReference type="HAMAP-Rule" id="MF_01201"/>
    </source>
</evidence>
<comment type="function">
    <text evidence="5">Catalyzes the interconversion of L-alanine and D-alanine. May also act on other amino acids.</text>
</comment>
<dbReference type="Pfam" id="PF00842">
    <property type="entry name" value="Ala_racemase_C"/>
    <property type="match status" value="1"/>
</dbReference>
<dbReference type="Pfam" id="PF01168">
    <property type="entry name" value="Ala_racemase_N"/>
    <property type="match status" value="1"/>
</dbReference>
<dbReference type="AlphaFoldDB" id="A0A7V5P1L5"/>
<sequence length="371" mass="41141">MRWSFWLEINLGALAENLRSLKELLPKGVQILPVIKSEAYGHGLLPVAKTLASEGIYGFGLSELEEILRLREAGLALPLFLLSGFEPAWLPEILRLKAIPVVTDLYQLRLLADYTRKEGKKCAFHLKVDTGMNRLGLPLKDLTQALTIIRENPQLKLEGLMSHLACGEEPSCQFTEDQLRQFEEALKALKKAGFRPRFAHLANSAAAILAPKTHYNLVRPGLALYGVYPCQEAQKRIRLKPVMTLKARILSLKDVSPGEGIGYGPLYFASKPMKIALVPVGYADGYLRALSNHGFAFLRGRRVPVVGAVSMRLLSLEVTEVPEAKIGDEVILLGGPNREVPVEELAARAGLIPYELLCLLGRENFKIFLRT</sequence>
<dbReference type="GO" id="GO:0030632">
    <property type="term" value="P:D-alanine biosynthetic process"/>
    <property type="evidence" value="ECO:0007669"/>
    <property type="project" value="UniProtKB-UniRule"/>
</dbReference>
<feature type="binding site" evidence="5 7">
    <location>
        <position position="134"/>
    </location>
    <ligand>
        <name>substrate</name>
    </ligand>
</feature>
<feature type="active site" description="Proton acceptor; specific for D-alanine" evidence="5">
    <location>
        <position position="36"/>
    </location>
</feature>
<evidence type="ECO:0000313" key="9">
    <source>
        <dbReference type="EMBL" id="HHI97942.1"/>
    </source>
</evidence>
<dbReference type="EC" id="5.1.1.1" evidence="5"/>
<dbReference type="SUPFAM" id="SSF51419">
    <property type="entry name" value="PLP-binding barrel"/>
    <property type="match status" value="1"/>
</dbReference>
<dbReference type="UniPathway" id="UPA00042">
    <property type="reaction ID" value="UER00497"/>
</dbReference>
<dbReference type="InterPro" id="IPR000821">
    <property type="entry name" value="Ala_racemase"/>
</dbReference>
<dbReference type="GO" id="GO:0030170">
    <property type="term" value="F:pyridoxal phosphate binding"/>
    <property type="evidence" value="ECO:0007669"/>
    <property type="project" value="UniProtKB-UniRule"/>
</dbReference>
<dbReference type="SMART" id="SM01005">
    <property type="entry name" value="Ala_racemase_C"/>
    <property type="match status" value="1"/>
</dbReference>
<organism evidence="9">
    <name type="scientific">Thermodesulfatator atlanticus</name>
    <dbReference type="NCBI Taxonomy" id="501497"/>
    <lineage>
        <taxon>Bacteria</taxon>
        <taxon>Pseudomonadati</taxon>
        <taxon>Thermodesulfobacteriota</taxon>
        <taxon>Thermodesulfobacteria</taxon>
        <taxon>Thermodesulfobacteriales</taxon>
        <taxon>Thermodesulfatatoraceae</taxon>
        <taxon>Thermodesulfatator</taxon>
    </lineage>
</organism>
<dbReference type="EMBL" id="DROK01000262">
    <property type="protein sequence ID" value="HHI97942.1"/>
    <property type="molecule type" value="Genomic_DNA"/>
</dbReference>
<evidence type="ECO:0000259" key="8">
    <source>
        <dbReference type="SMART" id="SM01005"/>
    </source>
</evidence>
<keyword evidence="3 5" id="KW-0663">Pyridoxal phosphate</keyword>
<feature type="active site" description="Proton acceptor; specific for L-alanine" evidence="5">
    <location>
        <position position="263"/>
    </location>
</feature>
<dbReference type="Gene3D" id="2.40.37.10">
    <property type="entry name" value="Lyase, Ornithine Decarboxylase, Chain A, domain 1"/>
    <property type="match status" value="1"/>
</dbReference>
<dbReference type="GO" id="GO:0008784">
    <property type="term" value="F:alanine racemase activity"/>
    <property type="evidence" value="ECO:0007669"/>
    <property type="project" value="UniProtKB-UniRule"/>
</dbReference>
<protein>
    <recommendedName>
        <fullName evidence="5">Alanine racemase</fullName>
        <ecNumber evidence="5">5.1.1.1</ecNumber>
    </recommendedName>
</protein>
<feature type="binding site" evidence="5 7">
    <location>
        <position position="311"/>
    </location>
    <ligand>
        <name>substrate</name>
    </ligand>
</feature>
<dbReference type="InterPro" id="IPR011079">
    <property type="entry name" value="Ala_racemase_C"/>
</dbReference>
<dbReference type="InterPro" id="IPR020622">
    <property type="entry name" value="Ala_racemase_pyridoxalP-BS"/>
</dbReference>
<feature type="domain" description="Alanine racemase C-terminal" evidence="8">
    <location>
        <begin position="242"/>
        <end position="369"/>
    </location>
</feature>
<dbReference type="CDD" id="cd00430">
    <property type="entry name" value="PLPDE_III_AR"/>
    <property type="match status" value="1"/>
</dbReference>
<dbReference type="HAMAP" id="MF_01201">
    <property type="entry name" value="Ala_racemase"/>
    <property type="match status" value="1"/>
</dbReference>
<evidence type="ECO:0000256" key="2">
    <source>
        <dbReference type="ARBA" id="ARBA00001933"/>
    </source>
</evidence>
<dbReference type="PANTHER" id="PTHR30511">
    <property type="entry name" value="ALANINE RACEMASE"/>
    <property type="match status" value="1"/>
</dbReference>
<dbReference type="SUPFAM" id="SSF50621">
    <property type="entry name" value="Alanine racemase C-terminal domain-like"/>
    <property type="match status" value="1"/>
</dbReference>
<name>A0A7V5P1L5_9BACT</name>
<dbReference type="PRINTS" id="PR00992">
    <property type="entry name" value="ALARACEMASE"/>
</dbReference>